<evidence type="ECO:0000259" key="1">
    <source>
        <dbReference type="SMART" id="SM01321"/>
    </source>
</evidence>
<evidence type="ECO:0000313" key="2">
    <source>
        <dbReference type="EMBL" id="OHA17614.1"/>
    </source>
</evidence>
<dbReference type="InterPro" id="IPR036515">
    <property type="entry name" value="Transposase_17_sf"/>
</dbReference>
<dbReference type="GO" id="GO:0004803">
    <property type="term" value="F:transposase activity"/>
    <property type="evidence" value="ECO:0007669"/>
    <property type="project" value="InterPro"/>
</dbReference>
<dbReference type="SMART" id="SM01321">
    <property type="entry name" value="Y1_Tnp"/>
    <property type="match status" value="1"/>
</dbReference>
<dbReference type="InterPro" id="IPR002686">
    <property type="entry name" value="Transposase_17"/>
</dbReference>
<comment type="caution">
    <text evidence="2">The sequence shown here is derived from an EMBL/GenBank/DDBJ whole genome shotgun (WGS) entry which is preliminary data.</text>
</comment>
<dbReference type="EMBL" id="MHRF01000013">
    <property type="protein sequence ID" value="OHA17614.1"/>
    <property type="molecule type" value="Genomic_DNA"/>
</dbReference>
<dbReference type="AlphaFoldDB" id="A0A1G2M1H4"/>
<dbReference type="Proteomes" id="UP000178873">
    <property type="component" value="Unassembled WGS sequence"/>
</dbReference>
<accession>A0A1G2M1H4</accession>
<evidence type="ECO:0000313" key="3">
    <source>
        <dbReference type="Proteomes" id="UP000178873"/>
    </source>
</evidence>
<dbReference type="Gene3D" id="3.30.70.1290">
    <property type="entry name" value="Transposase IS200-like"/>
    <property type="match status" value="1"/>
</dbReference>
<proteinExistence type="predicted"/>
<feature type="domain" description="Transposase IS200-like" evidence="1">
    <location>
        <begin position="9"/>
        <end position="126"/>
    </location>
</feature>
<dbReference type="Pfam" id="PF01797">
    <property type="entry name" value="Y1_Tnp"/>
    <property type="match status" value="1"/>
</dbReference>
<dbReference type="GO" id="GO:0006313">
    <property type="term" value="P:DNA transposition"/>
    <property type="evidence" value="ECO:0007669"/>
    <property type="project" value="InterPro"/>
</dbReference>
<gene>
    <name evidence="2" type="ORF">A2664_03265</name>
</gene>
<dbReference type="PANTHER" id="PTHR34322">
    <property type="entry name" value="TRANSPOSASE, Y1_TNP DOMAIN-CONTAINING"/>
    <property type="match status" value="1"/>
</dbReference>
<organism evidence="2 3">
    <name type="scientific">Candidatus Taylorbacteria bacterium RIFCSPHIGHO2_01_FULL_46_22b</name>
    <dbReference type="NCBI Taxonomy" id="1802301"/>
    <lineage>
        <taxon>Bacteria</taxon>
        <taxon>Candidatus Tayloriibacteriota</taxon>
    </lineage>
</organism>
<dbReference type="PANTHER" id="PTHR34322:SF2">
    <property type="entry name" value="TRANSPOSASE IS200-LIKE DOMAIN-CONTAINING PROTEIN"/>
    <property type="match status" value="1"/>
</dbReference>
<sequence length="225" mass="26463">MGRAIRVDVGNQLYHVLNRANGRQTIFHSSKDYQHFESLLAKAVKDTSMRLLAYAVMPNHWHLILYPHQDGDLKRFMQWLTLTHTQQYHVRNKTIGYGHLYQGRYKSFLIERDNYLLAAIKYVERNPVRAKLAKKVESWQWGSGYRRLEGKATERLILTDSPVDLPRVYRTWVNKSDTDDDLTDARIAVNKGKPFGTIEWTKRMVERFGLELTTRQRGRPKKTTT</sequence>
<dbReference type="SUPFAM" id="SSF143422">
    <property type="entry name" value="Transposase IS200-like"/>
    <property type="match status" value="1"/>
</dbReference>
<reference evidence="2 3" key="1">
    <citation type="journal article" date="2016" name="Nat. Commun.">
        <title>Thousands of microbial genomes shed light on interconnected biogeochemical processes in an aquifer system.</title>
        <authorList>
            <person name="Anantharaman K."/>
            <person name="Brown C.T."/>
            <person name="Hug L.A."/>
            <person name="Sharon I."/>
            <person name="Castelle C.J."/>
            <person name="Probst A.J."/>
            <person name="Thomas B.C."/>
            <person name="Singh A."/>
            <person name="Wilkins M.J."/>
            <person name="Karaoz U."/>
            <person name="Brodie E.L."/>
            <person name="Williams K.H."/>
            <person name="Hubbard S.S."/>
            <person name="Banfield J.F."/>
        </authorList>
    </citation>
    <scope>NUCLEOTIDE SEQUENCE [LARGE SCALE GENOMIC DNA]</scope>
</reference>
<name>A0A1G2M1H4_9BACT</name>
<dbReference type="STRING" id="1802301.A2664_03265"/>
<dbReference type="GO" id="GO:0003677">
    <property type="term" value="F:DNA binding"/>
    <property type="evidence" value="ECO:0007669"/>
    <property type="project" value="InterPro"/>
</dbReference>
<protein>
    <recommendedName>
        <fullName evidence="1">Transposase IS200-like domain-containing protein</fullName>
    </recommendedName>
</protein>